<dbReference type="eggNOG" id="COG4325">
    <property type="taxonomic scope" value="Bacteria"/>
</dbReference>
<keyword evidence="1" id="KW-0472">Membrane</keyword>
<sequence>MRAGRRGSWSVLRDAVRTQLWPFPALAITIAVIAGVLLPRLDAQIDDQLPPQITYYLFGGGADAARAVLAGIAGSLITVTSLTFSLTVVTLQLASSQFSPRLLRTFSSDRFVQLTLGLFLGTFAYALTVLRTVRTAADDQALFVPQIAVTVAFVLAVASVFALVIFLAHLAREIRVETMLATVHGDATTTLRRVLPEHDPDRTPVAGPDIPADAEMVPAPSSGFLVWLDEPGLLRAAVQADAIVTITEQPGSSLIEGVPAGACWPRGGGRFEPDVLRTLRERVAPTIHTGPERTAAQDAAFGLRQLADVTVKALSPGINDPTTAIHALGHLSALLGELAARDLGPHVLTDDGGQLRVVLARPTFAELLELAVAPTRRYGAADPDVLARLFQLLREIAWTAPDAEHHRAIAGQLERLRTTAQAQSFDPTERAYLSRLADQVDQTLDGRWVLRT</sequence>
<dbReference type="Pfam" id="PF10011">
    <property type="entry name" value="DUF2254"/>
    <property type="match status" value="1"/>
</dbReference>
<evidence type="ECO:0008006" key="4">
    <source>
        <dbReference type="Google" id="ProtNLM"/>
    </source>
</evidence>
<feature type="transmembrane region" description="Helical" evidence="1">
    <location>
        <begin position="67"/>
        <end position="91"/>
    </location>
</feature>
<evidence type="ECO:0000313" key="3">
    <source>
        <dbReference type="Proteomes" id="UP000002218"/>
    </source>
</evidence>
<dbReference type="AlphaFoldDB" id="C8XEU6"/>
<reference evidence="2 3" key="2">
    <citation type="journal article" date="2010" name="Stand. Genomic Sci.">
        <title>Complete genome sequence of Nakamurella multipartita type strain (Y-104).</title>
        <authorList>
            <person name="Tice H."/>
            <person name="Mayilraj S."/>
            <person name="Sims D."/>
            <person name="Lapidus A."/>
            <person name="Nolan M."/>
            <person name="Lucas S."/>
            <person name="Glavina Del Rio T."/>
            <person name="Copeland A."/>
            <person name="Cheng J.F."/>
            <person name="Meincke L."/>
            <person name="Bruce D."/>
            <person name="Goodwin L."/>
            <person name="Pitluck S."/>
            <person name="Ivanova N."/>
            <person name="Mavromatis K."/>
            <person name="Ovchinnikova G."/>
            <person name="Pati A."/>
            <person name="Chen A."/>
            <person name="Palaniappan K."/>
            <person name="Land M."/>
            <person name="Hauser L."/>
            <person name="Chang Y.J."/>
            <person name="Jeffries C.D."/>
            <person name="Detter J.C."/>
            <person name="Brettin T."/>
            <person name="Rohde M."/>
            <person name="Goker M."/>
            <person name="Bristow J."/>
            <person name="Eisen J.A."/>
            <person name="Markowitz V."/>
            <person name="Hugenholtz P."/>
            <person name="Kyrpides N.C."/>
            <person name="Klenk H.P."/>
            <person name="Chen F."/>
        </authorList>
    </citation>
    <scope>NUCLEOTIDE SEQUENCE [LARGE SCALE GENOMIC DNA]</scope>
    <source>
        <strain evidence="3">ATCC 700099 / DSM 44233 / CIP 104796 / JCM 9543 / NBRC 105858 / Y-104</strain>
    </source>
</reference>
<evidence type="ECO:0000313" key="2">
    <source>
        <dbReference type="EMBL" id="ACV79847.1"/>
    </source>
</evidence>
<feature type="transmembrane region" description="Helical" evidence="1">
    <location>
        <begin position="20"/>
        <end position="41"/>
    </location>
</feature>
<dbReference type="InParanoid" id="C8XEU6"/>
<dbReference type="InterPro" id="IPR018723">
    <property type="entry name" value="DUF2254_membrane"/>
</dbReference>
<dbReference type="HOGENOM" id="CLU_032303_1_1_11"/>
<dbReference type="STRING" id="479431.Namu_3522"/>
<keyword evidence="3" id="KW-1185">Reference proteome</keyword>
<gene>
    <name evidence="2" type="ordered locus">Namu_3522</name>
</gene>
<feature type="transmembrane region" description="Helical" evidence="1">
    <location>
        <begin position="142"/>
        <end position="170"/>
    </location>
</feature>
<name>C8XEU6_NAKMY</name>
<accession>C8XEU6</accession>
<dbReference type="OrthoDB" id="2955631at2"/>
<keyword evidence="1" id="KW-0812">Transmembrane</keyword>
<evidence type="ECO:0000256" key="1">
    <source>
        <dbReference type="SAM" id="Phobius"/>
    </source>
</evidence>
<organism evidence="2 3">
    <name type="scientific">Nakamurella multipartita (strain ATCC 700099 / DSM 44233 / CIP 104796 / JCM 9543 / NBRC 105858 / Y-104)</name>
    <name type="common">Microsphaera multipartita</name>
    <dbReference type="NCBI Taxonomy" id="479431"/>
    <lineage>
        <taxon>Bacteria</taxon>
        <taxon>Bacillati</taxon>
        <taxon>Actinomycetota</taxon>
        <taxon>Actinomycetes</taxon>
        <taxon>Nakamurellales</taxon>
        <taxon>Nakamurellaceae</taxon>
        <taxon>Nakamurella</taxon>
    </lineage>
</organism>
<feature type="transmembrane region" description="Helical" evidence="1">
    <location>
        <begin position="111"/>
        <end position="130"/>
    </location>
</feature>
<reference evidence="3" key="1">
    <citation type="submission" date="2009-09" db="EMBL/GenBank/DDBJ databases">
        <title>The complete genome of Nakamurella multipartita DSM 44233.</title>
        <authorList>
            <consortium name="US DOE Joint Genome Institute (JGI-PGF)"/>
            <person name="Lucas S."/>
            <person name="Copeland A."/>
            <person name="Lapidus A."/>
            <person name="Glavina del Rio T."/>
            <person name="Dalin E."/>
            <person name="Tice H."/>
            <person name="Bruce D."/>
            <person name="Goodwin L."/>
            <person name="Pitluck S."/>
            <person name="Kyrpides N."/>
            <person name="Mavromatis K."/>
            <person name="Ivanova N."/>
            <person name="Ovchinnikova G."/>
            <person name="Sims D."/>
            <person name="Meincke L."/>
            <person name="Brettin T."/>
            <person name="Detter J.C."/>
            <person name="Han C."/>
            <person name="Larimer F."/>
            <person name="Land M."/>
            <person name="Hauser L."/>
            <person name="Markowitz V."/>
            <person name="Cheng J.-F."/>
            <person name="Hugenholtz P."/>
            <person name="Woyke T."/>
            <person name="Wu D."/>
            <person name="Klenk H.-P."/>
            <person name="Eisen J.A."/>
        </authorList>
    </citation>
    <scope>NUCLEOTIDE SEQUENCE [LARGE SCALE GENOMIC DNA]</scope>
    <source>
        <strain evidence="3">ATCC 700099 / DSM 44233 / CIP 104796 / JCM 9543 / NBRC 105858 / Y-104</strain>
    </source>
</reference>
<dbReference type="RefSeq" id="WP_015748701.1">
    <property type="nucleotide sequence ID" value="NC_013235.1"/>
</dbReference>
<protein>
    <recommendedName>
        <fullName evidence="4">DUF2254 domain-containing protein</fullName>
    </recommendedName>
</protein>
<dbReference type="Proteomes" id="UP000002218">
    <property type="component" value="Chromosome"/>
</dbReference>
<keyword evidence="1" id="KW-1133">Transmembrane helix</keyword>
<dbReference type="EMBL" id="CP001737">
    <property type="protein sequence ID" value="ACV79847.1"/>
    <property type="molecule type" value="Genomic_DNA"/>
</dbReference>
<dbReference type="KEGG" id="nml:Namu_3522"/>
<proteinExistence type="predicted"/>